<gene>
    <name evidence="1" type="ORF">CGLO_06079</name>
</gene>
<name>T0KQ49_COLGC</name>
<evidence type="ECO:0000313" key="1">
    <source>
        <dbReference type="EMBL" id="EQB54129.1"/>
    </source>
</evidence>
<sequence>MEWPSKESGFSAHDFELFEYEERPTTVITIRLDDLAELQDAFLEDELTTAEDWETWLQRAKSDITDDDATTLNLM</sequence>
<accession>T0KQ49</accession>
<dbReference type="HOGENOM" id="CLU_199919_0_0_1"/>
<protein>
    <submittedName>
        <fullName evidence="1">Uncharacterized protein</fullName>
    </submittedName>
</protein>
<comment type="caution">
    <text evidence="1">The sequence shown here is derived from an EMBL/GenBank/DDBJ whole genome shotgun (WGS) entry which is preliminary data.</text>
</comment>
<reference evidence="2" key="1">
    <citation type="journal article" date="2013" name="Mol. Plant Microbe Interact.">
        <title>Global aspects of pacC regulation of pathogenicity genes in Colletotrichum gloeosporioides as revealed by transcriptome analysis.</title>
        <authorList>
            <person name="Alkan N."/>
            <person name="Meng X."/>
            <person name="Friedlander G."/>
            <person name="Reuveni E."/>
            <person name="Sukno S."/>
            <person name="Sherman A."/>
            <person name="Thon M."/>
            <person name="Fluhr R."/>
            <person name="Prusky D."/>
        </authorList>
    </citation>
    <scope>NUCLEOTIDE SEQUENCE [LARGE SCALE GENOMIC DNA]</scope>
    <source>
        <strain evidence="2">Cg-14</strain>
    </source>
</reference>
<dbReference type="AlphaFoldDB" id="T0KQ49"/>
<dbReference type="EMBL" id="AMYD01001220">
    <property type="protein sequence ID" value="EQB54129.1"/>
    <property type="molecule type" value="Genomic_DNA"/>
</dbReference>
<proteinExistence type="predicted"/>
<dbReference type="OrthoDB" id="3561681at2759"/>
<dbReference type="Proteomes" id="UP000015530">
    <property type="component" value="Unassembled WGS sequence"/>
</dbReference>
<organism evidence="1 2">
    <name type="scientific">Colletotrichum gloeosporioides (strain Cg-14)</name>
    <name type="common">Anthracnose fungus</name>
    <name type="synonym">Glomerella cingulata</name>
    <dbReference type="NCBI Taxonomy" id="1237896"/>
    <lineage>
        <taxon>Eukaryota</taxon>
        <taxon>Fungi</taxon>
        <taxon>Dikarya</taxon>
        <taxon>Ascomycota</taxon>
        <taxon>Pezizomycotina</taxon>
        <taxon>Sordariomycetes</taxon>
        <taxon>Hypocreomycetidae</taxon>
        <taxon>Glomerellales</taxon>
        <taxon>Glomerellaceae</taxon>
        <taxon>Colletotrichum</taxon>
        <taxon>Colletotrichum gloeosporioides species complex</taxon>
    </lineage>
</organism>
<evidence type="ECO:0000313" key="2">
    <source>
        <dbReference type="Proteomes" id="UP000015530"/>
    </source>
</evidence>